<gene>
    <name evidence="1" type="ORF">SLEP1_g26512</name>
</gene>
<evidence type="ECO:0000313" key="2">
    <source>
        <dbReference type="Proteomes" id="UP001054252"/>
    </source>
</evidence>
<name>A0AAV5JM40_9ROSI</name>
<dbReference type="Proteomes" id="UP001054252">
    <property type="component" value="Unassembled WGS sequence"/>
</dbReference>
<comment type="caution">
    <text evidence="1">The sequence shown here is derived from an EMBL/GenBank/DDBJ whole genome shotgun (WGS) entry which is preliminary data.</text>
</comment>
<reference evidence="1 2" key="1">
    <citation type="journal article" date="2021" name="Commun. Biol.">
        <title>The genome of Shorea leprosula (Dipterocarpaceae) highlights the ecological relevance of drought in aseasonal tropical rainforests.</title>
        <authorList>
            <person name="Ng K.K.S."/>
            <person name="Kobayashi M.J."/>
            <person name="Fawcett J.A."/>
            <person name="Hatakeyama M."/>
            <person name="Paape T."/>
            <person name="Ng C.H."/>
            <person name="Ang C.C."/>
            <person name="Tnah L.H."/>
            <person name="Lee C.T."/>
            <person name="Nishiyama T."/>
            <person name="Sese J."/>
            <person name="O'Brien M.J."/>
            <person name="Copetti D."/>
            <person name="Mohd Noor M.I."/>
            <person name="Ong R.C."/>
            <person name="Putra M."/>
            <person name="Sireger I.Z."/>
            <person name="Indrioko S."/>
            <person name="Kosugi Y."/>
            <person name="Izuno A."/>
            <person name="Isagi Y."/>
            <person name="Lee S.L."/>
            <person name="Shimizu K.K."/>
        </authorList>
    </citation>
    <scope>NUCLEOTIDE SEQUENCE [LARGE SCALE GENOMIC DNA]</scope>
    <source>
        <strain evidence="1">214</strain>
    </source>
</reference>
<sequence>MGGNKESRKVGWDVWERVCKNKLEGCLGIKNFSCFNPSLLGKWWGRLLDGKGGLRKRVLFEKYGKNEGNWLSWVRKGRLSGSKWWMDVCRVDEGLGMKRNWLSSGFAVRLGEGRKVKF</sequence>
<keyword evidence="2" id="KW-1185">Reference proteome</keyword>
<evidence type="ECO:0000313" key="1">
    <source>
        <dbReference type="EMBL" id="GKV15759.1"/>
    </source>
</evidence>
<dbReference type="EMBL" id="BPVZ01000044">
    <property type="protein sequence ID" value="GKV15759.1"/>
    <property type="molecule type" value="Genomic_DNA"/>
</dbReference>
<protein>
    <submittedName>
        <fullName evidence="1">Uncharacterized protein</fullName>
    </submittedName>
</protein>
<dbReference type="AlphaFoldDB" id="A0AAV5JM40"/>
<accession>A0AAV5JM40</accession>
<organism evidence="1 2">
    <name type="scientific">Rubroshorea leprosula</name>
    <dbReference type="NCBI Taxonomy" id="152421"/>
    <lineage>
        <taxon>Eukaryota</taxon>
        <taxon>Viridiplantae</taxon>
        <taxon>Streptophyta</taxon>
        <taxon>Embryophyta</taxon>
        <taxon>Tracheophyta</taxon>
        <taxon>Spermatophyta</taxon>
        <taxon>Magnoliopsida</taxon>
        <taxon>eudicotyledons</taxon>
        <taxon>Gunneridae</taxon>
        <taxon>Pentapetalae</taxon>
        <taxon>rosids</taxon>
        <taxon>malvids</taxon>
        <taxon>Malvales</taxon>
        <taxon>Dipterocarpaceae</taxon>
        <taxon>Rubroshorea</taxon>
    </lineage>
</organism>
<proteinExistence type="predicted"/>